<dbReference type="SMART" id="SM00575">
    <property type="entry name" value="ZnF_PMZ"/>
    <property type="match status" value="1"/>
</dbReference>
<dbReference type="PROSITE" id="PS50966">
    <property type="entry name" value="ZF_SWIM"/>
    <property type="match status" value="1"/>
</dbReference>
<reference evidence="7 8" key="1">
    <citation type="journal article" date="2024" name="G3 (Bethesda)">
        <title>Genome assembly of Hibiscus sabdariffa L. provides insights into metabolisms of medicinal natural products.</title>
        <authorList>
            <person name="Kim T."/>
        </authorList>
    </citation>
    <scope>NUCLEOTIDE SEQUENCE [LARGE SCALE GENOMIC DNA]</scope>
    <source>
        <strain evidence="7">TK-2024</strain>
        <tissue evidence="7">Old leaves</tissue>
    </source>
</reference>
<comment type="caution">
    <text evidence="7">The sequence shown here is derived from an EMBL/GenBank/DDBJ whole genome shotgun (WGS) entry which is preliminary data.</text>
</comment>
<protein>
    <recommendedName>
        <fullName evidence="6">SWIM-type domain-containing protein</fullName>
    </recommendedName>
</protein>
<feature type="domain" description="SWIM-type" evidence="6">
    <location>
        <begin position="17"/>
        <end position="58"/>
    </location>
</feature>
<accession>A0ABR2Q4J6</accession>
<organism evidence="7 8">
    <name type="scientific">Hibiscus sabdariffa</name>
    <name type="common">roselle</name>
    <dbReference type="NCBI Taxonomy" id="183260"/>
    <lineage>
        <taxon>Eukaryota</taxon>
        <taxon>Viridiplantae</taxon>
        <taxon>Streptophyta</taxon>
        <taxon>Embryophyta</taxon>
        <taxon>Tracheophyta</taxon>
        <taxon>Spermatophyta</taxon>
        <taxon>Magnoliopsida</taxon>
        <taxon>eudicotyledons</taxon>
        <taxon>Gunneridae</taxon>
        <taxon>Pentapetalae</taxon>
        <taxon>rosids</taxon>
        <taxon>malvids</taxon>
        <taxon>Malvales</taxon>
        <taxon>Malvaceae</taxon>
        <taxon>Malvoideae</taxon>
        <taxon>Hibiscus</taxon>
    </lineage>
</organism>
<dbReference type="Pfam" id="PF04434">
    <property type="entry name" value="SWIM"/>
    <property type="match status" value="1"/>
</dbReference>
<evidence type="ECO:0000313" key="7">
    <source>
        <dbReference type="EMBL" id="KAK8995402.1"/>
    </source>
</evidence>
<dbReference type="PANTHER" id="PTHR31973">
    <property type="entry name" value="POLYPROTEIN, PUTATIVE-RELATED"/>
    <property type="match status" value="1"/>
</dbReference>
<name>A0ABR2Q4J6_9ROSI</name>
<dbReference type="InterPro" id="IPR006564">
    <property type="entry name" value="Znf_PMZ"/>
</dbReference>
<evidence type="ECO:0000256" key="1">
    <source>
        <dbReference type="ARBA" id="ARBA00022723"/>
    </source>
</evidence>
<evidence type="ECO:0000256" key="5">
    <source>
        <dbReference type="SAM" id="MobiDB-lite"/>
    </source>
</evidence>
<feature type="compositionally biased region" description="Polar residues" evidence="5">
    <location>
        <begin position="117"/>
        <end position="138"/>
    </location>
</feature>
<dbReference type="InterPro" id="IPR007527">
    <property type="entry name" value="Znf_SWIM"/>
</dbReference>
<keyword evidence="1" id="KW-0479">Metal-binding</keyword>
<evidence type="ECO:0000313" key="8">
    <source>
        <dbReference type="Proteomes" id="UP001396334"/>
    </source>
</evidence>
<evidence type="ECO:0000256" key="3">
    <source>
        <dbReference type="ARBA" id="ARBA00022833"/>
    </source>
</evidence>
<sequence>MTTSTQCRLVWKDDGGFEVTYLDNQHTVDLKKLSCTCREREISGIPCCHAICAIFHESKSPKDYVSEWYRKEKYMASYKTCSSTYEGKKFWPKGLPPILPPTVKVHTNEDVKRTSQSHEPISIGQTHVTKSTTIPSDSQKTHVHLPTTRSMRIAGNQPNNSSHGQPSNKRKMMTGIVRYKFSNGCYTPTTTPKKIGASTSQFNHTWKGLGLSWKGNKVVTTRQLQQKLSNASRKHPKS</sequence>
<dbReference type="Proteomes" id="UP001396334">
    <property type="component" value="Unassembled WGS sequence"/>
</dbReference>
<evidence type="ECO:0000256" key="2">
    <source>
        <dbReference type="ARBA" id="ARBA00022771"/>
    </source>
</evidence>
<feature type="compositionally biased region" description="Polar residues" evidence="5">
    <location>
        <begin position="156"/>
        <end position="167"/>
    </location>
</feature>
<gene>
    <name evidence="7" type="ORF">V6N11_069836</name>
</gene>
<evidence type="ECO:0000259" key="6">
    <source>
        <dbReference type="PROSITE" id="PS50966"/>
    </source>
</evidence>
<keyword evidence="8" id="KW-1185">Reference proteome</keyword>
<keyword evidence="3" id="KW-0862">Zinc</keyword>
<feature type="region of interest" description="Disordered" evidence="5">
    <location>
        <begin position="113"/>
        <end position="170"/>
    </location>
</feature>
<proteinExistence type="predicted"/>
<keyword evidence="2 4" id="KW-0863">Zinc-finger</keyword>
<dbReference type="PANTHER" id="PTHR31973:SF187">
    <property type="entry name" value="MUTATOR TRANSPOSASE MUDRA PROTEIN"/>
    <property type="match status" value="1"/>
</dbReference>
<evidence type="ECO:0000256" key="4">
    <source>
        <dbReference type="PROSITE-ProRule" id="PRU00325"/>
    </source>
</evidence>
<dbReference type="EMBL" id="JBBPBN010000046">
    <property type="protein sequence ID" value="KAK8995402.1"/>
    <property type="molecule type" value="Genomic_DNA"/>
</dbReference>